<reference evidence="8 9" key="1">
    <citation type="submission" date="2016-11" db="EMBL/GenBank/DDBJ databases">
        <authorList>
            <person name="Jaros S."/>
            <person name="Januszkiewicz K."/>
            <person name="Wedrychowicz H."/>
        </authorList>
    </citation>
    <scope>NUCLEOTIDE SEQUENCE [LARGE SCALE GENOMIC DNA]</scope>
    <source>
        <strain evidence="8 9">CGMCC 1.10190</strain>
    </source>
</reference>
<gene>
    <name evidence="5" type="primary">recX</name>
    <name evidence="8" type="ORF">SAMN04488135_101218</name>
</gene>
<evidence type="ECO:0000256" key="3">
    <source>
        <dbReference type="ARBA" id="ARBA00018111"/>
    </source>
</evidence>
<dbReference type="InterPro" id="IPR053924">
    <property type="entry name" value="RecX_HTH_2nd"/>
</dbReference>
<keyword evidence="4 5" id="KW-0963">Cytoplasm</keyword>
<dbReference type="STRING" id="658167.SAMN04488135_101218"/>
<comment type="function">
    <text evidence="5">Modulates RecA activity.</text>
</comment>
<dbReference type="PANTHER" id="PTHR33602">
    <property type="entry name" value="REGULATORY PROTEIN RECX FAMILY PROTEIN"/>
    <property type="match status" value="1"/>
</dbReference>
<feature type="domain" description="RecX second three-helical" evidence="6">
    <location>
        <begin position="81"/>
        <end position="115"/>
    </location>
</feature>
<dbReference type="GO" id="GO:0006282">
    <property type="term" value="P:regulation of DNA repair"/>
    <property type="evidence" value="ECO:0007669"/>
    <property type="project" value="UniProtKB-UniRule"/>
</dbReference>
<dbReference type="AlphaFoldDB" id="A0A1M5MGN8"/>
<dbReference type="PANTHER" id="PTHR33602:SF1">
    <property type="entry name" value="REGULATORY PROTEIN RECX FAMILY PROTEIN"/>
    <property type="match status" value="1"/>
</dbReference>
<evidence type="ECO:0000256" key="4">
    <source>
        <dbReference type="ARBA" id="ARBA00022490"/>
    </source>
</evidence>
<dbReference type="Pfam" id="PF21981">
    <property type="entry name" value="RecX_HTH3"/>
    <property type="match status" value="1"/>
</dbReference>
<organism evidence="8 9">
    <name type="scientific">Pollutimonas bauzanensis</name>
    <dbReference type="NCBI Taxonomy" id="658167"/>
    <lineage>
        <taxon>Bacteria</taxon>
        <taxon>Pseudomonadati</taxon>
        <taxon>Pseudomonadota</taxon>
        <taxon>Betaproteobacteria</taxon>
        <taxon>Burkholderiales</taxon>
        <taxon>Alcaligenaceae</taxon>
        <taxon>Pollutimonas</taxon>
    </lineage>
</organism>
<sequence length="179" mass="19751">MHSKGDDFETLAADAADAADAAGGGPKKKGPGLKARAIAILSRRENSRLELQRKLAPHASGPDELEQLLNDLERENWLSNERFAQNLVHRRASRQGAKRIVQELRQHGLADEAIAGLNQQLRGTEVDRARAVWEKKFGHAPADAKEYAKQFRFLASRGFSADCLHRILGDLPEDAHGFG</sequence>
<proteinExistence type="inferred from homology"/>
<evidence type="ECO:0000259" key="7">
    <source>
        <dbReference type="Pfam" id="PF21981"/>
    </source>
</evidence>
<dbReference type="HAMAP" id="MF_01114">
    <property type="entry name" value="RecX"/>
    <property type="match status" value="1"/>
</dbReference>
<evidence type="ECO:0000313" key="8">
    <source>
        <dbReference type="EMBL" id="SHG76367.1"/>
    </source>
</evidence>
<dbReference type="RefSeq" id="WP_073101154.1">
    <property type="nucleotide sequence ID" value="NZ_FQXE01000001.1"/>
</dbReference>
<dbReference type="EMBL" id="FQXE01000001">
    <property type="protein sequence ID" value="SHG76367.1"/>
    <property type="molecule type" value="Genomic_DNA"/>
</dbReference>
<evidence type="ECO:0000256" key="2">
    <source>
        <dbReference type="ARBA" id="ARBA00009695"/>
    </source>
</evidence>
<dbReference type="Proteomes" id="UP000184226">
    <property type="component" value="Unassembled WGS sequence"/>
</dbReference>
<protein>
    <recommendedName>
        <fullName evidence="3 5">Regulatory protein RecX</fullName>
    </recommendedName>
</protein>
<evidence type="ECO:0000313" key="9">
    <source>
        <dbReference type="Proteomes" id="UP000184226"/>
    </source>
</evidence>
<dbReference type="Pfam" id="PF02631">
    <property type="entry name" value="RecX_HTH2"/>
    <property type="match status" value="1"/>
</dbReference>
<feature type="domain" description="RecX third three-helical" evidence="7">
    <location>
        <begin position="125"/>
        <end position="163"/>
    </location>
</feature>
<comment type="similarity">
    <text evidence="2 5">Belongs to the RecX family.</text>
</comment>
<dbReference type="GO" id="GO:0005737">
    <property type="term" value="C:cytoplasm"/>
    <property type="evidence" value="ECO:0007669"/>
    <property type="project" value="UniProtKB-SubCell"/>
</dbReference>
<name>A0A1M5MGN8_9BURK</name>
<dbReference type="NCBIfam" id="NF001055">
    <property type="entry name" value="PRK00117.2-5"/>
    <property type="match status" value="1"/>
</dbReference>
<keyword evidence="9" id="KW-1185">Reference proteome</keyword>
<dbReference type="OrthoDB" id="5295441at2"/>
<comment type="subcellular location">
    <subcellularLocation>
        <location evidence="1 5">Cytoplasm</location>
    </subcellularLocation>
</comment>
<evidence type="ECO:0000256" key="1">
    <source>
        <dbReference type="ARBA" id="ARBA00004496"/>
    </source>
</evidence>
<evidence type="ECO:0000256" key="5">
    <source>
        <dbReference type="HAMAP-Rule" id="MF_01114"/>
    </source>
</evidence>
<dbReference type="InterPro" id="IPR053925">
    <property type="entry name" value="RecX_HTH_3rd"/>
</dbReference>
<dbReference type="Gene3D" id="1.10.10.10">
    <property type="entry name" value="Winged helix-like DNA-binding domain superfamily/Winged helix DNA-binding domain"/>
    <property type="match status" value="3"/>
</dbReference>
<dbReference type="InterPro" id="IPR003783">
    <property type="entry name" value="Regulatory_RecX"/>
</dbReference>
<dbReference type="InterPro" id="IPR036388">
    <property type="entry name" value="WH-like_DNA-bd_sf"/>
</dbReference>
<evidence type="ECO:0000259" key="6">
    <source>
        <dbReference type="Pfam" id="PF02631"/>
    </source>
</evidence>
<accession>A0A1M5MGN8</accession>